<dbReference type="InterPro" id="IPR042097">
    <property type="entry name" value="Aminopeptidase_N-like_N_sf"/>
</dbReference>
<dbReference type="EMBL" id="SGXD01000002">
    <property type="protein sequence ID" value="RZS89811.1"/>
    <property type="molecule type" value="Genomic_DNA"/>
</dbReference>
<evidence type="ECO:0000256" key="13">
    <source>
        <dbReference type="ARBA" id="ARBA00031533"/>
    </source>
</evidence>
<dbReference type="InterPro" id="IPR027268">
    <property type="entry name" value="Peptidase_M4/M1_CTD_sf"/>
</dbReference>
<evidence type="ECO:0000256" key="3">
    <source>
        <dbReference type="ARBA" id="ARBA00010136"/>
    </source>
</evidence>
<reference evidence="17 18" key="1">
    <citation type="submission" date="2019-02" db="EMBL/GenBank/DDBJ databases">
        <title>Genomic Encyclopedia of Type Strains, Phase IV (KMG-IV): sequencing the most valuable type-strain genomes for metagenomic binning, comparative biology and taxonomic classification.</title>
        <authorList>
            <person name="Goeker M."/>
        </authorList>
    </citation>
    <scope>NUCLEOTIDE SEQUENCE [LARGE SCALE GENOMIC DNA]</scope>
    <source>
        <strain evidence="17 18">DSM 45622</strain>
    </source>
</reference>
<evidence type="ECO:0000256" key="4">
    <source>
        <dbReference type="ARBA" id="ARBA00012564"/>
    </source>
</evidence>
<evidence type="ECO:0000256" key="2">
    <source>
        <dbReference type="ARBA" id="ARBA00001947"/>
    </source>
</evidence>
<dbReference type="GO" id="GO:0006508">
    <property type="term" value="P:proteolysis"/>
    <property type="evidence" value="ECO:0007669"/>
    <property type="project" value="UniProtKB-KW"/>
</dbReference>
<comment type="cofactor">
    <cofactor evidence="2">
        <name>Zn(2+)</name>
        <dbReference type="ChEBI" id="CHEBI:29105"/>
    </cofactor>
</comment>
<evidence type="ECO:0000256" key="12">
    <source>
        <dbReference type="ARBA" id="ARBA00029811"/>
    </source>
</evidence>
<evidence type="ECO:0000256" key="1">
    <source>
        <dbReference type="ARBA" id="ARBA00000098"/>
    </source>
</evidence>
<dbReference type="OrthoDB" id="100605at2"/>
<keyword evidence="8" id="KW-0479">Metal-binding</keyword>
<comment type="catalytic activity">
    <reaction evidence="1">
        <text>Release of an N-terminal amino acid, Xaa-|-Yaa- from a peptide, amide or arylamide. Xaa is preferably Ala, but may be most amino acids including Pro (slow action). When a terminal hydrophobic residue is followed by a prolyl residue, the two may be released as an intact Xaa-Pro dipeptide.</text>
        <dbReference type="EC" id="3.4.11.2"/>
    </reaction>
</comment>
<dbReference type="FunFam" id="1.10.390.10:FF:000004">
    <property type="entry name" value="Aminopeptidase N"/>
    <property type="match status" value="1"/>
</dbReference>
<dbReference type="RefSeq" id="WP_130492364.1">
    <property type="nucleotide sequence ID" value="NZ_SGXD01000002.1"/>
</dbReference>
<evidence type="ECO:0000259" key="15">
    <source>
        <dbReference type="Pfam" id="PF11838"/>
    </source>
</evidence>
<dbReference type="GO" id="GO:0016285">
    <property type="term" value="F:alanyl aminopeptidase activity"/>
    <property type="evidence" value="ECO:0007669"/>
    <property type="project" value="UniProtKB-EC"/>
</dbReference>
<evidence type="ECO:0000256" key="11">
    <source>
        <dbReference type="ARBA" id="ARBA00023049"/>
    </source>
</evidence>
<dbReference type="InterPro" id="IPR014782">
    <property type="entry name" value="Peptidase_M1_dom"/>
</dbReference>
<dbReference type="GO" id="GO:0008270">
    <property type="term" value="F:zinc ion binding"/>
    <property type="evidence" value="ECO:0007669"/>
    <property type="project" value="InterPro"/>
</dbReference>
<evidence type="ECO:0000256" key="8">
    <source>
        <dbReference type="ARBA" id="ARBA00022723"/>
    </source>
</evidence>
<dbReference type="PANTHER" id="PTHR11533:SF174">
    <property type="entry name" value="PUROMYCIN-SENSITIVE AMINOPEPTIDASE-RELATED"/>
    <property type="match status" value="1"/>
</dbReference>
<sequence>MPGMNLTREETAARAALLSVESYAIELDVTGTGATFRSTTLARFRCAEPGAETWIDLVADGIQEAVLNGTPLDTAALFDGTTLRLPGLAEDNELRVVADCTFMRTGEGLHRFVDPVDGETYLYSQFEVADSRRMFAVFEQPDLKATYQLTVTAPAHWQVVSVSPTPEPEPAADGAAVWRFAPTSRLSSYVTALVAGPYAVVRGEVGSRKGSVPANVYCRRTLAEFLDAEEILRITQQGFDFYEELFDLAYPFHKYDQLFVPEFNAGAMENAGCVTILEDYVFRSRVSEASVERRAITILHELAHMWFGDLVTMKWWNDLWLNESFAEFVSHVAAAEATSWTDAWTTFVTTEKTWAYRQDQLPSTHPIVAEINDLEDVEVNFDGITYAKGASVLKQLVAYVGREAFFSGIRTYFTTHAYANTTLHDLLVELERASGRDLSTWSALWLETAGVATLRPELTTAADDTFTSFSVLQEVPEQHPTLRPHRLGIGLYDLGEGGLTRRRYLEVDVDGASTPVPELFGEKRPDLLLLNDEDLAFAKVRLDDRSVQTLVAHIDEVAASLPRALCWGAAWDMCRDAEMRPRDYLRLVVEGIGSETDSSMLRTVLRQAEVVARLYVEPSFRQRAAQVLADGLQNLARQAAPGSDAQLQLVRAAAAAARTPEQLAFVAGLYDGTHQLEGLAVDTDLRWDLLHRLVAGGERGPEAVDAELVRDRTATGERHAAAARAAQPTAEAKAAAWESVVERDDLPNSLLVATIGGFAEPGQEELVAPYTERYFDALERVWAARTNETAQSIVVGLFPTLLADAELLARTDSWLAEHAAAPSSLRRLVLESRDGVARALRAQQRDAQD</sequence>
<evidence type="ECO:0000313" key="18">
    <source>
        <dbReference type="Proteomes" id="UP000293638"/>
    </source>
</evidence>
<feature type="domain" description="Peptidase M1 membrane alanine aminopeptidase" evidence="14">
    <location>
        <begin position="233"/>
        <end position="440"/>
    </location>
</feature>
<evidence type="ECO:0000313" key="17">
    <source>
        <dbReference type="EMBL" id="RZS89811.1"/>
    </source>
</evidence>
<dbReference type="GO" id="GO:0016020">
    <property type="term" value="C:membrane"/>
    <property type="evidence" value="ECO:0007669"/>
    <property type="project" value="TreeGrafter"/>
</dbReference>
<dbReference type="CDD" id="cd09602">
    <property type="entry name" value="M1_APN"/>
    <property type="match status" value="1"/>
</dbReference>
<dbReference type="SUPFAM" id="SSF55486">
    <property type="entry name" value="Metalloproteases ('zincins'), catalytic domain"/>
    <property type="match status" value="1"/>
</dbReference>
<feature type="domain" description="Aminopeptidase N-like N-terminal" evidence="16">
    <location>
        <begin position="117"/>
        <end position="190"/>
    </location>
</feature>
<dbReference type="GO" id="GO:0005737">
    <property type="term" value="C:cytoplasm"/>
    <property type="evidence" value="ECO:0007669"/>
    <property type="project" value="TreeGrafter"/>
</dbReference>
<evidence type="ECO:0000256" key="6">
    <source>
        <dbReference type="ARBA" id="ARBA00022438"/>
    </source>
</evidence>
<dbReference type="GO" id="GO:0042277">
    <property type="term" value="F:peptide binding"/>
    <property type="evidence" value="ECO:0007669"/>
    <property type="project" value="TreeGrafter"/>
</dbReference>
<name>A0A4Q7NRW3_9ACTN</name>
<dbReference type="Pfam" id="PF17900">
    <property type="entry name" value="Peptidase_M1_N"/>
    <property type="match status" value="1"/>
</dbReference>
<protein>
    <recommendedName>
        <fullName evidence="5">Aminopeptidase N</fullName>
        <ecNumber evidence="4">3.4.11.2</ecNumber>
    </recommendedName>
    <alternativeName>
        <fullName evidence="12">Alanine aminopeptidase</fullName>
    </alternativeName>
    <alternativeName>
        <fullName evidence="13">Lysyl aminopeptidase</fullName>
    </alternativeName>
</protein>
<dbReference type="FunFam" id="2.60.40.1730:FF:000010">
    <property type="entry name" value="Putative aminopeptidase N"/>
    <property type="match status" value="1"/>
</dbReference>
<dbReference type="Pfam" id="PF01433">
    <property type="entry name" value="Peptidase_M1"/>
    <property type="match status" value="1"/>
</dbReference>
<comment type="similarity">
    <text evidence="3">Belongs to the peptidase M1 family.</text>
</comment>
<evidence type="ECO:0000256" key="9">
    <source>
        <dbReference type="ARBA" id="ARBA00022801"/>
    </source>
</evidence>
<dbReference type="PRINTS" id="PR00756">
    <property type="entry name" value="ALADIPTASE"/>
</dbReference>
<dbReference type="InterPro" id="IPR045357">
    <property type="entry name" value="Aminopeptidase_N-like_N"/>
</dbReference>
<dbReference type="PANTHER" id="PTHR11533">
    <property type="entry name" value="PROTEASE M1 ZINC METALLOPROTEASE"/>
    <property type="match status" value="1"/>
</dbReference>
<dbReference type="EC" id="3.4.11.2" evidence="4"/>
<organism evidence="17 18">
    <name type="scientific">Motilibacter rhizosphaerae</name>
    <dbReference type="NCBI Taxonomy" id="598652"/>
    <lineage>
        <taxon>Bacteria</taxon>
        <taxon>Bacillati</taxon>
        <taxon>Actinomycetota</taxon>
        <taxon>Actinomycetes</taxon>
        <taxon>Motilibacterales</taxon>
        <taxon>Motilibacteraceae</taxon>
        <taxon>Motilibacter</taxon>
    </lineage>
</organism>
<dbReference type="Gene3D" id="1.10.390.10">
    <property type="entry name" value="Neutral Protease Domain 2"/>
    <property type="match status" value="1"/>
</dbReference>
<feature type="domain" description="ERAP1-like C-terminal" evidence="15">
    <location>
        <begin position="528"/>
        <end position="838"/>
    </location>
</feature>
<dbReference type="SUPFAM" id="SSF63737">
    <property type="entry name" value="Leukotriene A4 hydrolase N-terminal domain"/>
    <property type="match status" value="1"/>
</dbReference>
<dbReference type="Pfam" id="PF11838">
    <property type="entry name" value="ERAP1_C"/>
    <property type="match status" value="1"/>
</dbReference>
<dbReference type="InterPro" id="IPR001930">
    <property type="entry name" value="Peptidase_M1"/>
</dbReference>
<gene>
    <name evidence="17" type="ORF">EV189_1587</name>
</gene>
<keyword evidence="11" id="KW-0482">Metalloprotease</keyword>
<dbReference type="GO" id="GO:0070006">
    <property type="term" value="F:metalloaminopeptidase activity"/>
    <property type="evidence" value="ECO:0007669"/>
    <property type="project" value="TreeGrafter"/>
</dbReference>
<dbReference type="InterPro" id="IPR012778">
    <property type="entry name" value="Pept_M1_aminopeptidase"/>
</dbReference>
<accession>A0A4Q7NRW3</accession>
<proteinExistence type="inferred from homology"/>
<dbReference type="Gene3D" id="2.60.40.1730">
    <property type="entry name" value="tricorn interacting facor f3 domain"/>
    <property type="match status" value="1"/>
</dbReference>
<dbReference type="Proteomes" id="UP000293638">
    <property type="component" value="Unassembled WGS sequence"/>
</dbReference>
<dbReference type="InterPro" id="IPR024571">
    <property type="entry name" value="ERAP1-like_C_dom"/>
</dbReference>
<keyword evidence="18" id="KW-1185">Reference proteome</keyword>
<evidence type="ECO:0000259" key="14">
    <source>
        <dbReference type="Pfam" id="PF01433"/>
    </source>
</evidence>
<keyword evidence="10" id="KW-0862">Zinc</keyword>
<dbReference type="InterPro" id="IPR050344">
    <property type="entry name" value="Peptidase_M1_aminopeptidases"/>
</dbReference>
<evidence type="ECO:0000259" key="16">
    <source>
        <dbReference type="Pfam" id="PF17900"/>
    </source>
</evidence>
<evidence type="ECO:0000256" key="7">
    <source>
        <dbReference type="ARBA" id="ARBA00022670"/>
    </source>
</evidence>
<comment type="caution">
    <text evidence="17">The sequence shown here is derived from an EMBL/GenBank/DDBJ whole genome shotgun (WGS) entry which is preliminary data.</text>
</comment>
<dbReference type="AlphaFoldDB" id="A0A4Q7NRW3"/>
<keyword evidence="7" id="KW-0645">Protease</keyword>
<evidence type="ECO:0000256" key="10">
    <source>
        <dbReference type="ARBA" id="ARBA00022833"/>
    </source>
</evidence>
<dbReference type="NCBIfam" id="TIGR02412">
    <property type="entry name" value="pepN_strep_liv"/>
    <property type="match status" value="1"/>
</dbReference>
<dbReference type="GO" id="GO:0005615">
    <property type="term" value="C:extracellular space"/>
    <property type="evidence" value="ECO:0007669"/>
    <property type="project" value="TreeGrafter"/>
</dbReference>
<keyword evidence="9" id="KW-0378">Hydrolase</keyword>
<dbReference type="GO" id="GO:0043171">
    <property type="term" value="P:peptide catabolic process"/>
    <property type="evidence" value="ECO:0007669"/>
    <property type="project" value="TreeGrafter"/>
</dbReference>
<evidence type="ECO:0000256" key="5">
    <source>
        <dbReference type="ARBA" id="ARBA00015611"/>
    </source>
</evidence>
<keyword evidence="6 17" id="KW-0031">Aminopeptidase</keyword>